<accession>A0AA88JSJ1</accession>
<comment type="caution">
    <text evidence="2">The sequence shown here is derived from an EMBL/GenBank/DDBJ whole genome shotgun (WGS) entry which is preliminary data.</text>
</comment>
<organism evidence="2 3">
    <name type="scientific">Rhizobium rhizogenes</name>
    <name type="common">Agrobacterium rhizogenes</name>
    <dbReference type="NCBI Taxonomy" id="359"/>
    <lineage>
        <taxon>Bacteria</taxon>
        <taxon>Pseudomonadati</taxon>
        <taxon>Pseudomonadota</taxon>
        <taxon>Alphaproteobacteria</taxon>
        <taxon>Hyphomicrobiales</taxon>
        <taxon>Rhizobiaceae</taxon>
        <taxon>Rhizobium/Agrobacterium group</taxon>
        <taxon>Rhizobium</taxon>
    </lineage>
</organism>
<gene>
    <name evidence="2" type="ORF">DXM27_04480</name>
</gene>
<reference evidence="2 3" key="1">
    <citation type="submission" date="2018-08" db="EMBL/GenBank/DDBJ databases">
        <title>Crown Gall in kiwifruit.</title>
        <authorList>
            <person name="Visnovsky S.B."/>
            <person name="Pitman A.R."/>
        </authorList>
    </citation>
    <scope>NUCLEOTIDE SEQUENCE [LARGE SCALE GENOMIC DNA]</scope>
    <source>
        <strain evidence="2 3">SBV_302_78_2</strain>
    </source>
</reference>
<name>A0AA88JSJ1_RHIRH</name>
<evidence type="ECO:0000313" key="2">
    <source>
        <dbReference type="EMBL" id="KAA3504487.1"/>
    </source>
</evidence>
<dbReference type="AlphaFoldDB" id="A0AA88JSJ1"/>
<keyword evidence="2" id="KW-0378">Hydrolase</keyword>
<dbReference type="RefSeq" id="WP_149897939.1">
    <property type="nucleotide sequence ID" value="NZ_QRFF01000001.1"/>
</dbReference>
<feature type="domain" description="Dienelactone hydrolase" evidence="1">
    <location>
        <begin position="92"/>
        <end position="192"/>
    </location>
</feature>
<evidence type="ECO:0000313" key="3">
    <source>
        <dbReference type="Proteomes" id="UP000473658"/>
    </source>
</evidence>
<evidence type="ECO:0000259" key="1">
    <source>
        <dbReference type="Pfam" id="PF01738"/>
    </source>
</evidence>
<dbReference type="EMBL" id="QRFF01000001">
    <property type="protein sequence ID" value="KAA3504487.1"/>
    <property type="molecule type" value="Genomic_DNA"/>
</dbReference>
<dbReference type="Gene3D" id="3.40.50.1820">
    <property type="entry name" value="alpha/beta hydrolase"/>
    <property type="match status" value="1"/>
</dbReference>
<dbReference type="Pfam" id="PF01738">
    <property type="entry name" value="DLH"/>
    <property type="match status" value="1"/>
</dbReference>
<proteinExistence type="predicted"/>
<dbReference type="SUPFAM" id="SSF53474">
    <property type="entry name" value="alpha/beta-Hydrolases"/>
    <property type="match status" value="1"/>
</dbReference>
<protein>
    <submittedName>
        <fullName evidence="2">Alpha/beta hydrolase</fullName>
    </submittedName>
</protein>
<sequence>MENAGFHYKLDIPAETPDCAVVLLHGSGRTEEDLISFGRATFPNGILYAARGAVPWENGFAFFRRMPDRQLDIDDLKHQAVRLCRFVTFVFQQTGQKPVLVGYSNGAIIAAETICQDRHQSKGAILLRPLSPRDEQPLPNLAGYPILLLAGTRDDRRHPSDAPHLAKQLASAGAEVVLETIDAGHGWAEDAMDERLSRQWLAR</sequence>
<dbReference type="InterPro" id="IPR002925">
    <property type="entry name" value="Dienelactn_hydro"/>
</dbReference>
<dbReference type="InterPro" id="IPR029058">
    <property type="entry name" value="AB_hydrolase_fold"/>
</dbReference>
<dbReference type="Proteomes" id="UP000473658">
    <property type="component" value="Unassembled WGS sequence"/>
</dbReference>
<dbReference type="GO" id="GO:0016787">
    <property type="term" value="F:hydrolase activity"/>
    <property type="evidence" value="ECO:0007669"/>
    <property type="project" value="UniProtKB-KW"/>
</dbReference>